<feature type="compositionally biased region" description="Gly residues" evidence="1">
    <location>
        <begin position="50"/>
        <end position="66"/>
    </location>
</feature>
<accession>A0ABS0I4K5</accession>
<feature type="compositionally biased region" description="Polar residues" evidence="1">
    <location>
        <begin position="1"/>
        <end position="17"/>
    </location>
</feature>
<dbReference type="Proteomes" id="UP000618931">
    <property type="component" value="Unassembled WGS sequence"/>
</dbReference>
<evidence type="ECO:0000256" key="1">
    <source>
        <dbReference type="SAM" id="MobiDB-lite"/>
    </source>
</evidence>
<protein>
    <submittedName>
        <fullName evidence="2">Uncharacterized protein</fullName>
    </submittedName>
</protein>
<evidence type="ECO:0000313" key="2">
    <source>
        <dbReference type="EMBL" id="MBF9221721.1"/>
    </source>
</evidence>
<dbReference type="EMBL" id="JADQDM010000004">
    <property type="protein sequence ID" value="MBF9221721.1"/>
    <property type="molecule type" value="Genomic_DNA"/>
</dbReference>
<evidence type="ECO:0000313" key="3">
    <source>
        <dbReference type="Proteomes" id="UP000618931"/>
    </source>
</evidence>
<dbReference type="RefSeq" id="WP_196293166.1">
    <property type="nucleotide sequence ID" value="NZ_JADQDM010000004.1"/>
</dbReference>
<reference evidence="2 3" key="1">
    <citation type="submission" date="2020-11" db="EMBL/GenBank/DDBJ databases">
        <authorList>
            <person name="Kim M.K."/>
        </authorList>
    </citation>
    <scope>NUCLEOTIDE SEQUENCE [LARGE SCALE GENOMIC DNA]</scope>
    <source>
        <strain evidence="2 3">BT662</strain>
    </source>
</reference>
<gene>
    <name evidence="2" type="ORF">I2H31_11455</name>
</gene>
<feature type="region of interest" description="Disordered" evidence="1">
    <location>
        <begin position="1"/>
        <end position="182"/>
    </location>
</feature>
<sequence>MTTTSQPDDNELTSHPDSAQLGADQGPGNSPEEDSRDMSTVMAGADDNRGGAGPHGPELGGDGPATGAGSDFDRARRAGAAGTNDPTGDVGRGQGMGHADNGDEDRGYDQSGIRGGLGSAGGREDLSDRQTDTGANPFAGGYGGGNYPQPDPETAQRIGMNSQNPTEEADKAPGENTGPTKS</sequence>
<keyword evidence="3" id="KW-1185">Reference proteome</keyword>
<organism evidence="2 3">
    <name type="scientific">Hymenobacter ruricola</name>
    <dbReference type="NCBI Taxonomy" id="2791023"/>
    <lineage>
        <taxon>Bacteria</taxon>
        <taxon>Pseudomonadati</taxon>
        <taxon>Bacteroidota</taxon>
        <taxon>Cytophagia</taxon>
        <taxon>Cytophagales</taxon>
        <taxon>Hymenobacteraceae</taxon>
        <taxon>Hymenobacter</taxon>
    </lineage>
</organism>
<name>A0ABS0I4K5_9BACT</name>
<proteinExistence type="predicted"/>
<comment type="caution">
    <text evidence="2">The sequence shown here is derived from an EMBL/GenBank/DDBJ whole genome shotgun (WGS) entry which is preliminary data.</text>
</comment>
<feature type="compositionally biased region" description="Basic and acidic residues" evidence="1">
    <location>
        <begin position="122"/>
        <end position="131"/>
    </location>
</feature>